<keyword evidence="3" id="KW-1185">Reference proteome</keyword>
<keyword evidence="1" id="KW-0472">Membrane</keyword>
<dbReference type="GO" id="GO:0016592">
    <property type="term" value="C:mediator complex"/>
    <property type="evidence" value="ECO:0007669"/>
    <property type="project" value="InterPro"/>
</dbReference>
<keyword evidence="1" id="KW-0812">Transmembrane</keyword>
<reference evidence="2" key="1">
    <citation type="submission" date="2022-08" db="EMBL/GenBank/DDBJ databases">
        <authorList>
            <person name="Marques A."/>
        </authorList>
    </citation>
    <scope>NUCLEOTIDE SEQUENCE</scope>
    <source>
        <strain evidence="2">RhyPub2mFocal</strain>
        <tissue evidence="2">Leaves</tissue>
    </source>
</reference>
<accession>A0AAV8GS34</accession>
<proteinExistence type="predicted"/>
<evidence type="ECO:0000256" key="1">
    <source>
        <dbReference type="SAM" id="Phobius"/>
    </source>
</evidence>
<gene>
    <name evidence="2" type="ORF">LUZ62_017798</name>
</gene>
<dbReference type="PANTHER" id="PTHR33739:SF3">
    <property type="entry name" value="OS07G0681500 PROTEIN"/>
    <property type="match status" value="1"/>
</dbReference>
<dbReference type="PANTHER" id="PTHR33739">
    <property type="entry name" value="OS07G0681500 PROTEIN"/>
    <property type="match status" value="1"/>
</dbReference>
<dbReference type="Proteomes" id="UP001140206">
    <property type="component" value="Chromosome 1"/>
</dbReference>
<name>A0AAV8GS34_9POAL</name>
<dbReference type="InterPro" id="IPR039638">
    <property type="entry name" value="MED33A/B"/>
</dbReference>
<feature type="transmembrane region" description="Helical" evidence="1">
    <location>
        <begin position="1212"/>
        <end position="1237"/>
    </location>
</feature>
<dbReference type="EMBL" id="JAMFTS010000001">
    <property type="protein sequence ID" value="KAJ4805232.1"/>
    <property type="molecule type" value="Genomic_DNA"/>
</dbReference>
<protein>
    <submittedName>
        <fullName evidence="2">Mediator of RNA polymerase II transcription subunit 33A</fullName>
    </submittedName>
</protein>
<evidence type="ECO:0000313" key="2">
    <source>
        <dbReference type="EMBL" id="KAJ4805232.1"/>
    </source>
</evidence>
<keyword evidence="1" id="KW-1133">Transmembrane helix</keyword>
<dbReference type="GO" id="GO:2000762">
    <property type="term" value="P:regulation of phenylpropanoid metabolic process"/>
    <property type="evidence" value="ECO:0007669"/>
    <property type="project" value="InterPro"/>
</dbReference>
<evidence type="ECO:0000313" key="3">
    <source>
        <dbReference type="Proteomes" id="UP001140206"/>
    </source>
</evidence>
<comment type="caution">
    <text evidence="2">The sequence shown here is derived from an EMBL/GenBank/DDBJ whole genome shotgun (WGS) entry which is preliminary data.</text>
</comment>
<sequence>MAAPSPLETSPVFSATSVLERRVMTTVITSETCGDPPWLCAVKVMQCCGNDESNSPGFPNADLASIIVSNLCFSHNTPYMWKLLEQSMATKLVYPLHVLALLTSRVIQNRREQPQTYRLYLELMRRYAVSFSLRESGPHKEKITKSIDDSLRLSNTYRFENWNLGMAVILFLVSTMSSLLDCVLQDRGLLVASQCQNMNEGFQSMDIDVDSKLSNNRRKHLELLRQNNAFIALEVLENMCSSKCIQVSLRLVNCNMSETFKSLLQRLEVLQARCTSPERLLPINNLLERLFSHVKDASNSDYRLKRWNLLGHVFGTGLADSPLSHLIGNGKTCCWIPFDILMENVMDGKTFCPASSFEILTGLTKTLQIVNQASWQETFQALWISALQLVQRVCRTVFCFSARELKGGPLPQIESRLSMLLSIVPLSIAPILREENYAASEGISAACRKQSLVACLQSLTQYSSLLRPPQPAVNAANDAAEKAARVVRNVKMASSNVMMHHKYSTTAVGNLLHLMVESCIARDLIDTSAYFWPGYVVPCNVAEVPDSSLIQYCPWSNFMQGAPLTMSLQNALINIPAPSVTELKKLNHLALHGSDEERSASSKILCGASLDQGWCIQEHVVHIVVRLLSPQLTLGSPRTGDANFYLSHMHMLATLLSCLSHDGVIHILSLYGLVPDVVTALMPLCEAFGSFPPPSPNQSSTGEEVSPYSVFSFAFLFLLRLCNNYGPDKEFYASSCGGPVRPDLKLDFFLLTRNSRIQKDTGLSNRYYVNSVADPFHDLRCHPVYVDSFPNLRAWYFETQVYLTSNLSDKCNSSRKHQVANEILIFICRNMNNDNWLVSSSNSSTITHGSSSTFCSSTSGSISGSSERISGDEIQGLPHYPAWELLEAVPLVLDAIFNACAYGPVSSRDLTIGLKGLVDLLPASVAAIIRYFIVEITRGTWKTVPLNGIDWPTPAEALNFFHLEVKEVLERVSVHVQNWYPQDVEPMLPLPLAAFLSLSITFKLDKNSEYISSIIGRTLGNYLLNCPWPIMLTICALWIQKARMWHDFIVLLGARSHFTNDKDAVRQLLSSCFKSFLDAGSMVSNFTTSSNGVVDLLGESVCDRLALRPGILFLSTCHLFRGSPRYFSDMICKLVVEWTCKLADEWTSGGPKQLKFGQMSLASTICAVRRVAILGATLVCMAGQSSLVQYLFEETAPTFLLSMDEERSKQTSWISSMLVGYAISYLLFFSAAIVWGVQAGTGPDKFRGSDMSPYAIKNHLSFIAKATEGNIALRCDPALWKAHVSSFVGLIVRLAPSWVPSTKLDALKKISSSLRRCHEHDLALSLLELGGISAIEAALESLS</sequence>
<organism evidence="2 3">
    <name type="scientific">Rhynchospora pubera</name>
    <dbReference type="NCBI Taxonomy" id="906938"/>
    <lineage>
        <taxon>Eukaryota</taxon>
        <taxon>Viridiplantae</taxon>
        <taxon>Streptophyta</taxon>
        <taxon>Embryophyta</taxon>
        <taxon>Tracheophyta</taxon>
        <taxon>Spermatophyta</taxon>
        <taxon>Magnoliopsida</taxon>
        <taxon>Liliopsida</taxon>
        <taxon>Poales</taxon>
        <taxon>Cyperaceae</taxon>
        <taxon>Cyperoideae</taxon>
        <taxon>Rhynchosporeae</taxon>
        <taxon>Rhynchospora</taxon>
    </lineage>
</organism>